<keyword evidence="5 6" id="KW-0472">Membrane</keyword>
<dbReference type="InterPro" id="IPR007248">
    <property type="entry name" value="Mpv17_PMP22"/>
</dbReference>
<evidence type="ECO:0000256" key="4">
    <source>
        <dbReference type="ARBA" id="ARBA00022989"/>
    </source>
</evidence>
<dbReference type="Proteomes" id="UP001152523">
    <property type="component" value="Unassembled WGS sequence"/>
</dbReference>
<protein>
    <submittedName>
        <fullName evidence="7">Uncharacterized protein</fullName>
    </submittedName>
</protein>
<keyword evidence="4 6" id="KW-1133">Transmembrane helix</keyword>
<evidence type="ECO:0000256" key="1">
    <source>
        <dbReference type="ARBA" id="ARBA00004141"/>
    </source>
</evidence>
<gene>
    <name evidence="7" type="ORF">CEPIT_LOCUS21557</name>
</gene>
<dbReference type="AlphaFoldDB" id="A0AAV0EA06"/>
<accession>A0AAV0EA06</accession>
<evidence type="ECO:0000313" key="7">
    <source>
        <dbReference type="EMBL" id="CAH9116649.1"/>
    </source>
</evidence>
<dbReference type="GO" id="GO:0016020">
    <property type="term" value="C:membrane"/>
    <property type="evidence" value="ECO:0007669"/>
    <property type="project" value="UniProtKB-SubCell"/>
</dbReference>
<evidence type="ECO:0000256" key="3">
    <source>
        <dbReference type="ARBA" id="ARBA00022692"/>
    </source>
</evidence>
<feature type="transmembrane region" description="Helical" evidence="6">
    <location>
        <begin position="134"/>
        <end position="153"/>
    </location>
</feature>
<evidence type="ECO:0000256" key="2">
    <source>
        <dbReference type="ARBA" id="ARBA00006824"/>
    </source>
</evidence>
<dbReference type="EMBL" id="CAMAPF010000282">
    <property type="protein sequence ID" value="CAH9116649.1"/>
    <property type="molecule type" value="Genomic_DNA"/>
</dbReference>
<keyword evidence="3 6" id="KW-0812">Transmembrane</keyword>
<comment type="caution">
    <text evidence="6">Lacks conserved residue(s) required for the propagation of feature annotation.</text>
</comment>
<sequence>MSFRNCSKTRLTLHHLWKQQSVVDSIGAPTFRTHHRHQQAKVYSRFPQSVYRKAKETELSIRTITSLPFSSWTSLTAAVKVGFVGRYLELLKTRPILTKSVTCAVIYTAADLSSQTLSGLSSLEQYDILRTLRMTGYGMLILGPSLHFWFNFLSRAFPKQDLRATITKMALGQTVYGPIMTVVFFSVNAALQGENGDEILARLKRDFIPTMKSCVMYWPLCDFITFRFIPVHLQPLVSNSFSYVWNVYLTYMASKEKATTE</sequence>
<dbReference type="PANTHER" id="PTHR11266">
    <property type="entry name" value="PEROXISOMAL MEMBRANE PROTEIN 2, PXMP2 MPV17"/>
    <property type="match status" value="1"/>
</dbReference>
<comment type="similarity">
    <text evidence="2 6">Belongs to the peroxisomal membrane protein PXMP2/4 family.</text>
</comment>
<reference evidence="7" key="1">
    <citation type="submission" date="2022-07" db="EMBL/GenBank/DDBJ databases">
        <authorList>
            <person name="Macas J."/>
            <person name="Novak P."/>
            <person name="Neumann P."/>
        </authorList>
    </citation>
    <scope>NUCLEOTIDE SEQUENCE</scope>
</reference>
<organism evidence="7 8">
    <name type="scientific">Cuscuta epithymum</name>
    <dbReference type="NCBI Taxonomy" id="186058"/>
    <lineage>
        <taxon>Eukaryota</taxon>
        <taxon>Viridiplantae</taxon>
        <taxon>Streptophyta</taxon>
        <taxon>Embryophyta</taxon>
        <taxon>Tracheophyta</taxon>
        <taxon>Spermatophyta</taxon>
        <taxon>Magnoliopsida</taxon>
        <taxon>eudicotyledons</taxon>
        <taxon>Gunneridae</taxon>
        <taxon>Pentapetalae</taxon>
        <taxon>asterids</taxon>
        <taxon>lamiids</taxon>
        <taxon>Solanales</taxon>
        <taxon>Convolvulaceae</taxon>
        <taxon>Cuscuteae</taxon>
        <taxon>Cuscuta</taxon>
        <taxon>Cuscuta subgen. Cuscuta</taxon>
    </lineage>
</organism>
<evidence type="ECO:0000256" key="5">
    <source>
        <dbReference type="ARBA" id="ARBA00023136"/>
    </source>
</evidence>
<evidence type="ECO:0000313" key="8">
    <source>
        <dbReference type="Proteomes" id="UP001152523"/>
    </source>
</evidence>
<evidence type="ECO:0000256" key="6">
    <source>
        <dbReference type="RuleBase" id="RU363053"/>
    </source>
</evidence>
<name>A0AAV0EA06_9ASTE</name>
<comment type="subcellular location">
    <subcellularLocation>
        <location evidence="1">Membrane</location>
        <topology evidence="1">Multi-pass membrane protein</topology>
    </subcellularLocation>
</comment>
<dbReference type="Pfam" id="PF04117">
    <property type="entry name" value="Mpv17_PMP22"/>
    <property type="match status" value="1"/>
</dbReference>
<comment type="caution">
    <text evidence="7">The sequence shown here is derived from an EMBL/GenBank/DDBJ whole genome shotgun (WGS) entry which is preliminary data.</text>
</comment>
<proteinExistence type="inferred from homology"/>
<dbReference type="PANTHER" id="PTHR11266:SF18">
    <property type="entry name" value="OS12G0508100 PROTEIN"/>
    <property type="match status" value="1"/>
</dbReference>
<dbReference type="GO" id="GO:0005737">
    <property type="term" value="C:cytoplasm"/>
    <property type="evidence" value="ECO:0007669"/>
    <property type="project" value="TreeGrafter"/>
</dbReference>
<keyword evidence="8" id="KW-1185">Reference proteome</keyword>